<protein>
    <submittedName>
        <fullName evidence="1">Uncharacterized protein</fullName>
    </submittedName>
</protein>
<accession>A0AAP0PGS2</accession>
<proteinExistence type="predicted"/>
<comment type="caution">
    <text evidence="1">The sequence shown here is derived from an EMBL/GenBank/DDBJ whole genome shotgun (WGS) entry which is preliminary data.</text>
</comment>
<dbReference type="AlphaFoldDB" id="A0AAP0PGS2"/>
<dbReference type="EMBL" id="JBBNAG010000004">
    <property type="protein sequence ID" value="KAK9140440.1"/>
    <property type="molecule type" value="Genomic_DNA"/>
</dbReference>
<reference evidence="1 2" key="1">
    <citation type="submission" date="2024-01" db="EMBL/GenBank/DDBJ databases">
        <title>Genome assemblies of Stephania.</title>
        <authorList>
            <person name="Yang L."/>
        </authorList>
    </citation>
    <scope>NUCLEOTIDE SEQUENCE [LARGE SCALE GENOMIC DNA]</scope>
    <source>
        <strain evidence="1">JXDWG</strain>
        <tissue evidence="1">Leaf</tissue>
    </source>
</reference>
<name>A0AAP0PGS2_9MAGN</name>
<dbReference type="Proteomes" id="UP001419268">
    <property type="component" value="Unassembled WGS sequence"/>
</dbReference>
<gene>
    <name evidence="1" type="ORF">Scep_010121</name>
</gene>
<keyword evidence="2" id="KW-1185">Reference proteome</keyword>
<evidence type="ECO:0000313" key="2">
    <source>
        <dbReference type="Proteomes" id="UP001419268"/>
    </source>
</evidence>
<sequence>MKKVVGYNESKDERESFYVINVREARRQSCKKIEKKTKDDARNTARLMA</sequence>
<organism evidence="1 2">
    <name type="scientific">Stephania cephalantha</name>
    <dbReference type="NCBI Taxonomy" id="152367"/>
    <lineage>
        <taxon>Eukaryota</taxon>
        <taxon>Viridiplantae</taxon>
        <taxon>Streptophyta</taxon>
        <taxon>Embryophyta</taxon>
        <taxon>Tracheophyta</taxon>
        <taxon>Spermatophyta</taxon>
        <taxon>Magnoliopsida</taxon>
        <taxon>Ranunculales</taxon>
        <taxon>Menispermaceae</taxon>
        <taxon>Menispermoideae</taxon>
        <taxon>Cissampelideae</taxon>
        <taxon>Stephania</taxon>
    </lineage>
</organism>
<evidence type="ECO:0000313" key="1">
    <source>
        <dbReference type="EMBL" id="KAK9140440.1"/>
    </source>
</evidence>